<dbReference type="Proteomes" id="UP000863257">
    <property type="component" value="Unassembled WGS sequence"/>
</dbReference>
<dbReference type="EMBL" id="DACRBY010000001">
    <property type="protein sequence ID" value="HAS8538365.1"/>
    <property type="molecule type" value="Genomic_DNA"/>
</dbReference>
<accession>A0A8H9MZ75</accession>
<reference evidence="1" key="2">
    <citation type="submission" date="2019-01" db="EMBL/GenBank/DDBJ databases">
        <authorList>
            <consortium name="NCBI Pathogen Detection Project"/>
        </authorList>
    </citation>
    <scope>NUCLEOTIDE SEQUENCE</scope>
    <source>
        <strain evidence="1">BCW_3452</strain>
    </source>
</reference>
<organism evidence="1">
    <name type="scientific">Vibrio vulnificus</name>
    <dbReference type="NCBI Taxonomy" id="672"/>
    <lineage>
        <taxon>Bacteria</taxon>
        <taxon>Pseudomonadati</taxon>
        <taxon>Pseudomonadota</taxon>
        <taxon>Gammaproteobacteria</taxon>
        <taxon>Vibrionales</taxon>
        <taxon>Vibrionaceae</taxon>
        <taxon>Vibrio</taxon>
    </lineage>
</organism>
<protein>
    <submittedName>
        <fullName evidence="1">Uncharacterized protein</fullName>
    </submittedName>
</protein>
<reference evidence="1" key="1">
    <citation type="journal article" date="2018" name="Genome Biol.">
        <title>SKESA: strategic k-mer extension for scrupulous assemblies.</title>
        <authorList>
            <person name="Souvorov A."/>
            <person name="Agarwala R."/>
            <person name="Lipman D.J."/>
        </authorList>
    </citation>
    <scope>NUCLEOTIDE SEQUENCE</scope>
    <source>
        <strain evidence="1">BCW_3452</strain>
    </source>
</reference>
<evidence type="ECO:0000313" key="1">
    <source>
        <dbReference type="EMBL" id="HAS8538365.1"/>
    </source>
</evidence>
<sequence length="241" mass="26973">MAVKSPASQQTDFRLMDALLIHHGAFTCPQLASLIHSKIGKARQLTSSFNQSYIGATGKPAYKAKTVGHFGLNTGERFFIPLDGYSPIHLKPLPNLTIEETAKRLIEIHCRVYGLQIRALSDKGRAGRIAEISSTYEHYDRFYPYLAYAECIVLSQGSVRSRDVSDFFSITNNQKTTRILREYNNRLKENNQGVLIFDDSRTSYIPSSKWVPSILGNAESSTISKMHQALSEAQVLGVIGW</sequence>
<name>A0A8H9MZ75_VIBVL</name>
<proteinExistence type="predicted"/>
<dbReference type="AlphaFoldDB" id="A0A8H9MZ75"/>
<gene>
    <name evidence="1" type="ORF">I7730_00940</name>
</gene>
<comment type="caution">
    <text evidence="1">The sequence shown here is derived from an EMBL/GenBank/DDBJ whole genome shotgun (WGS) entry which is preliminary data.</text>
</comment>